<feature type="domain" description="C2H2-type" evidence="10">
    <location>
        <begin position="233"/>
        <end position="260"/>
    </location>
</feature>
<keyword evidence="5 9" id="KW-0863">Zinc-finger</keyword>
<dbReference type="InterPro" id="IPR013087">
    <property type="entry name" value="Znf_C2H2_type"/>
</dbReference>
<keyword evidence="8" id="KW-0539">Nucleus</keyword>
<dbReference type="Pfam" id="PF12874">
    <property type="entry name" value="zf-met"/>
    <property type="match status" value="1"/>
</dbReference>
<reference evidence="11" key="1">
    <citation type="submission" date="2020-09" db="EMBL/GenBank/DDBJ databases">
        <authorList>
            <person name="Kikuchi T."/>
        </authorList>
    </citation>
    <scope>NUCLEOTIDE SEQUENCE</scope>
    <source>
        <strain evidence="11">SH1</strain>
    </source>
</reference>
<organism evidence="11 12">
    <name type="scientific">Bursaphelenchus okinawaensis</name>
    <dbReference type="NCBI Taxonomy" id="465554"/>
    <lineage>
        <taxon>Eukaryota</taxon>
        <taxon>Metazoa</taxon>
        <taxon>Ecdysozoa</taxon>
        <taxon>Nematoda</taxon>
        <taxon>Chromadorea</taxon>
        <taxon>Rhabditida</taxon>
        <taxon>Tylenchina</taxon>
        <taxon>Tylenchomorpha</taxon>
        <taxon>Aphelenchoidea</taxon>
        <taxon>Aphelenchoididae</taxon>
        <taxon>Bursaphelenchus</taxon>
    </lineage>
</organism>
<dbReference type="EMBL" id="CAJFCW020000004">
    <property type="protein sequence ID" value="CAG9112622.1"/>
    <property type="molecule type" value="Genomic_DNA"/>
</dbReference>
<evidence type="ECO:0000313" key="11">
    <source>
        <dbReference type="EMBL" id="CAD5219532.1"/>
    </source>
</evidence>
<evidence type="ECO:0000256" key="1">
    <source>
        <dbReference type="ARBA" id="ARBA00004123"/>
    </source>
</evidence>
<dbReference type="PROSITE" id="PS00028">
    <property type="entry name" value="ZINC_FINGER_C2H2_1"/>
    <property type="match status" value="4"/>
</dbReference>
<evidence type="ECO:0000256" key="2">
    <source>
        <dbReference type="ARBA" id="ARBA00006991"/>
    </source>
</evidence>
<dbReference type="OrthoDB" id="10068874at2759"/>
<dbReference type="Gene3D" id="3.30.160.60">
    <property type="entry name" value="Classic Zinc Finger"/>
    <property type="match status" value="4"/>
</dbReference>
<dbReference type="GO" id="GO:0000122">
    <property type="term" value="P:negative regulation of transcription by RNA polymerase II"/>
    <property type="evidence" value="ECO:0007669"/>
    <property type="project" value="UniProtKB-ARBA"/>
</dbReference>
<keyword evidence="6" id="KW-0862">Zinc</keyword>
<keyword evidence="7" id="KW-0238">DNA-binding</keyword>
<dbReference type="FunFam" id="3.30.160.60:FF:000446">
    <property type="entry name" value="Zinc finger protein"/>
    <property type="match status" value="2"/>
</dbReference>
<keyword evidence="3" id="KW-0479">Metal-binding</keyword>
<dbReference type="PROSITE" id="PS50157">
    <property type="entry name" value="ZINC_FINGER_C2H2_2"/>
    <property type="match status" value="4"/>
</dbReference>
<proteinExistence type="inferred from homology"/>
<dbReference type="Pfam" id="PF00096">
    <property type="entry name" value="zf-C2H2"/>
    <property type="match status" value="3"/>
</dbReference>
<comment type="similarity">
    <text evidence="2">Belongs to the krueppel C2H2-type zinc-finger protein family.</text>
</comment>
<dbReference type="InterPro" id="IPR036236">
    <property type="entry name" value="Znf_C2H2_sf"/>
</dbReference>
<evidence type="ECO:0000256" key="5">
    <source>
        <dbReference type="ARBA" id="ARBA00022771"/>
    </source>
</evidence>
<dbReference type="EMBL" id="CAJFDH010000004">
    <property type="protein sequence ID" value="CAD5219532.1"/>
    <property type="molecule type" value="Genomic_DNA"/>
</dbReference>
<dbReference type="GO" id="GO:1990837">
    <property type="term" value="F:sequence-specific double-stranded DNA binding"/>
    <property type="evidence" value="ECO:0007669"/>
    <property type="project" value="UniProtKB-ARBA"/>
</dbReference>
<feature type="domain" description="C2H2-type" evidence="10">
    <location>
        <begin position="176"/>
        <end position="201"/>
    </location>
</feature>
<dbReference type="PANTHER" id="PTHR24394">
    <property type="entry name" value="ZINC FINGER PROTEIN"/>
    <property type="match status" value="1"/>
</dbReference>
<gene>
    <name evidence="11" type="ORF">BOKJ2_LOCUS8491</name>
</gene>
<dbReference type="SMART" id="SM00355">
    <property type="entry name" value="ZnF_C2H2"/>
    <property type="match status" value="4"/>
</dbReference>
<feature type="domain" description="C2H2-type" evidence="10">
    <location>
        <begin position="261"/>
        <end position="288"/>
    </location>
</feature>
<dbReference type="GO" id="GO:0008270">
    <property type="term" value="F:zinc ion binding"/>
    <property type="evidence" value="ECO:0007669"/>
    <property type="project" value="UniProtKB-KW"/>
</dbReference>
<comment type="caution">
    <text evidence="11">The sequence shown here is derived from an EMBL/GenBank/DDBJ whole genome shotgun (WGS) entry which is preliminary data.</text>
</comment>
<evidence type="ECO:0000256" key="3">
    <source>
        <dbReference type="ARBA" id="ARBA00022723"/>
    </source>
</evidence>
<evidence type="ECO:0000259" key="10">
    <source>
        <dbReference type="PROSITE" id="PS50157"/>
    </source>
</evidence>
<accession>A0A811KVD1</accession>
<dbReference type="GO" id="GO:0005634">
    <property type="term" value="C:nucleus"/>
    <property type="evidence" value="ECO:0007669"/>
    <property type="project" value="UniProtKB-SubCell"/>
</dbReference>
<dbReference type="FunFam" id="3.30.160.60:FF:000555">
    <property type="entry name" value="Zinc finger protein 1 homolog"/>
    <property type="match status" value="1"/>
</dbReference>
<evidence type="ECO:0000256" key="7">
    <source>
        <dbReference type="ARBA" id="ARBA00023125"/>
    </source>
</evidence>
<evidence type="ECO:0000256" key="9">
    <source>
        <dbReference type="PROSITE-ProRule" id="PRU00042"/>
    </source>
</evidence>
<dbReference type="Proteomes" id="UP000614601">
    <property type="component" value="Unassembled WGS sequence"/>
</dbReference>
<dbReference type="SUPFAM" id="SSF57667">
    <property type="entry name" value="beta-beta-alpha zinc fingers"/>
    <property type="match status" value="3"/>
</dbReference>
<name>A0A811KVD1_9BILA</name>
<evidence type="ECO:0000256" key="4">
    <source>
        <dbReference type="ARBA" id="ARBA00022737"/>
    </source>
</evidence>
<sequence length="290" mass="32619">MGTIPGVAQRQVHVTPAQSPIKYLAIPVDPLLAAGGNGVTIQIHYGNPPVKNEIRSQSKVASNKNYVVERENASSPDLASDPFLCSRMDDVNNGNAMEEGTEAEVFKANNEHDFKLNTFEDYNTIEAEEPIYEEYQPLFTEMQESPPPLFAGTVIKRSANGLVLPTKAESNIPKKYKCTFPNCGKTFERQRSLKYHHITHAPPVFSCDICDKSFVTMPKLKRHLRIHNGERPFLCDECGKAFSTNSNLNVHKRKHTGEKPFACSICGRLFAHHSHAKTHLKIHEKERYAF</sequence>
<evidence type="ECO:0000256" key="8">
    <source>
        <dbReference type="ARBA" id="ARBA00023242"/>
    </source>
</evidence>
<keyword evidence="12" id="KW-1185">Reference proteome</keyword>
<dbReference type="AlphaFoldDB" id="A0A811KVD1"/>
<feature type="domain" description="C2H2-type" evidence="10">
    <location>
        <begin position="205"/>
        <end position="232"/>
    </location>
</feature>
<evidence type="ECO:0000313" key="12">
    <source>
        <dbReference type="Proteomes" id="UP000614601"/>
    </source>
</evidence>
<keyword evidence="4" id="KW-0677">Repeat</keyword>
<dbReference type="GO" id="GO:0000981">
    <property type="term" value="F:DNA-binding transcription factor activity, RNA polymerase II-specific"/>
    <property type="evidence" value="ECO:0007669"/>
    <property type="project" value="TreeGrafter"/>
</dbReference>
<protein>
    <recommendedName>
        <fullName evidence="10">C2H2-type domain-containing protein</fullName>
    </recommendedName>
</protein>
<dbReference type="PANTHER" id="PTHR24394:SF29">
    <property type="entry name" value="MYONEURIN"/>
    <property type="match status" value="1"/>
</dbReference>
<evidence type="ECO:0000256" key="6">
    <source>
        <dbReference type="ARBA" id="ARBA00022833"/>
    </source>
</evidence>
<dbReference type="Proteomes" id="UP000783686">
    <property type="component" value="Unassembled WGS sequence"/>
</dbReference>
<comment type="subcellular location">
    <subcellularLocation>
        <location evidence="1">Nucleus</location>
    </subcellularLocation>
</comment>